<dbReference type="InterPro" id="IPR001810">
    <property type="entry name" value="F-box_dom"/>
</dbReference>
<keyword evidence="4" id="KW-1185">Reference proteome</keyword>
<evidence type="ECO:0000313" key="3">
    <source>
        <dbReference type="EMBL" id="EGT50359.1"/>
    </source>
</evidence>
<dbReference type="Pfam" id="PF01827">
    <property type="entry name" value="FTH"/>
    <property type="match status" value="1"/>
</dbReference>
<gene>
    <name evidence="3" type="ORF">CAEBREN_14569</name>
</gene>
<sequence>MSNPQEKALPPELSQAKEDVKEETKSTDSHMPSLLNRNSPNTASTSESATQLLLPMEHKEPKIIIVDPDVANILTLGSTSLTSSLSCGFYDKTVKLAAQMFGLGIQKKSKCIEQEKPKRLDELPDKLINRIVDHLDLEDRIKFRRVCKRFHALIIISYDSIIISCNDGKAMLKLDNLKIFYIQDLKALELETVENANYRRAIEALKSMLLLPNLTLKNFTVHFQDRKRSNWAANLLLDFLKSQDASLSVNQLAIGGLKMEQIYQFLQYFLPGVLKSIRLRLEKPITEDAEYKEILRKISALEQWKQSSDISMNDMDGIQNI</sequence>
<dbReference type="InterPro" id="IPR036047">
    <property type="entry name" value="F-box-like_dom_sf"/>
</dbReference>
<dbReference type="Proteomes" id="UP000008068">
    <property type="component" value="Unassembled WGS sequence"/>
</dbReference>
<dbReference type="SMART" id="SM00256">
    <property type="entry name" value="FBOX"/>
    <property type="match status" value="1"/>
</dbReference>
<dbReference type="InterPro" id="IPR002900">
    <property type="entry name" value="DUF38/FTH_CAE_spp"/>
</dbReference>
<dbReference type="Gene3D" id="1.20.1280.50">
    <property type="match status" value="1"/>
</dbReference>
<dbReference type="Pfam" id="PF00646">
    <property type="entry name" value="F-box"/>
    <property type="match status" value="1"/>
</dbReference>
<evidence type="ECO:0000259" key="2">
    <source>
        <dbReference type="PROSITE" id="PS50181"/>
    </source>
</evidence>
<dbReference type="SUPFAM" id="SSF81383">
    <property type="entry name" value="F-box domain"/>
    <property type="match status" value="1"/>
</dbReference>
<dbReference type="GO" id="GO:0045087">
    <property type="term" value="P:innate immune response"/>
    <property type="evidence" value="ECO:0007669"/>
    <property type="project" value="TreeGrafter"/>
</dbReference>
<reference evidence="4" key="1">
    <citation type="submission" date="2011-07" db="EMBL/GenBank/DDBJ databases">
        <authorList>
            <consortium name="Caenorhabditis brenneri Sequencing and Analysis Consortium"/>
            <person name="Wilson R.K."/>
        </authorList>
    </citation>
    <scope>NUCLEOTIDE SEQUENCE [LARGE SCALE GENOMIC DNA]</scope>
    <source>
        <strain evidence="4">PB2801</strain>
    </source>
</reference>
<feature type="compositionally biased region" description="Basic and acidic residues" evidence="1">
    <location>
        <begin position="15"/>
        <end position="28"/>
    </location>
</feature>
<dbReference type="PROSITE" id="PS50181">
    <property type="entry name" value="FBOX"/>
    <property type="match status" value="1"/>
</dbReference>
<evidence type="ECO:0000313" key="4">
    <source>
        <dbReference type="Proteomes" id="UP000008068"/>
    </source>
</evidence>
<evidence type="ECO:0000256" key="1">
    <source>
        <dbReference type="SAM" id="MobiDB-lite"/>
    </source>
</evidence>
<dbReference type="InterPro" id="IPR040161">
    <property type="entry name" value="FB224"/>
</dbReference>
<dbReference type="PANTHER" id="PTHR23015">
    <property type="entry name" value="UNCHARACTERIZED C.ELEGANS PROTEIN"/>
    <property type="match status" value="1"/>
</dbReference>
<feature type="region of interest" description="Disordered" evidence="1">
    <location>
        <begin position="1"/>
        <end position="49"/>
    </location>
</feature>
<dbReference type="InParanoid" id="G0N1X9"/>
<dbReference type="PANTHER" id="PTHR23015:SF4">
    <property type="entry name" value="DUF38 DOMAIN-CONTAINING PROTEIN-RELATED"/>
    <property type="match status" value="1"/>
</dbReference>
<protein>
    <recommendedName>
        <fullName evidence="2">F-box domain-containing protein</fullName>
    </recommendedName>
</protein>
<dbReference type="AlphaFoldDB" id="G0N1X9"/>
<dbReference type="CDD" id="cd09917">
    <property type="entry name" value="F-box_SF"/>
    <property type="match status" value="1"/>
</dbReference>
<feature type="compositionally biased region" description="Polar residues" evidence="1">
    <location>
        <begin position="35"/>
        <end position="49"/>
    </location>
</feature>
<dbReference type="EMBL" id="GL379828">
    <property type="protein sequence ID" value="EGT50359.1"/>
    <property type="molecule type" value="Genomic_DNA"/>
</dbReference>
<accession>G0N1X9</accession>
<dbReference type="HOGENOM" id="CLU_866623_0_0_1"/>
<organism evidence="4">
    <name type="scientific">Caenorhabditis brenneri</name>
    <name type="common">Nematode worm</name>
    <dbReference type="NCBI Taxonomy" id="135651"/>
    <lineage>
        <taxon>Eukaryota</taxon>
        <taxon>Metazoa</taxon>
        <taxon>Ecdysozoa</taxon>
        <taxon>Nematoda</taxon>
        <taxon>Chromadorea</taxon>
        <taxon>Rhabditida</taxon>
        <taxon>Rhabditina</taxon>
        <taxon>Rhabditomorpha</taxon>
        <taxon>Rhabditoidea</taxon>
        <taxon>Rhabditidae</taxon>
        <taxon>Peloderinae</taxon>
        <taxon>Caenorhabditis</taxon>
    </lineage>
</organism>
<proteinExistence type="predicted"/>
<name>G0N1X9_CAEBE</name>
<feature type="domain" description="F-box" evidence="2">
    <location>
        <begin position="117"/>
        <end position="161"/>
    </location>
</feature>